<dbReference type="GO" id="GO:1990879">
    <property type="term" value="C:CST complex"/>
    <property type="evidence" value="ECO:0007669"/>
    <property type="project" value="InterPro"/>
</dbReference>
<dbReference type="GO" id="GO:0016233">
    <property type="term" value="P:telomere capping"/>
    <property type="evidence" value="ECO:0007669"/>
    <property type="project" value="InterPro"/>
</dbReference>
<protein>
    <submittedName>
        <fullName evidence="1">Uncharacterized protein</fullName>
    </submittedName>
</protein>
<keyword evidence="2" id="KW-1185">Reference proteome</keyword>
<dbReference type="InterPro" id="IPR012340">
    <property type="entry name" value="NA-bd_OB-fold"/>
</dbReference>
<dbReference type="Proteomes" id="UP000094336">
    <property type="component" value="Unassembled WGS sequence"/>
</dbReference>
<dbReference type="Gene3D" id="2.40.50.140">
    <property type="entry name" value="Nucleic acid-binding proteins"/>
    <property type="match status" value="1"/>
</dbReference>
<gene>
    <name evidence="1" type="ORF">BABINDRAFT_35167</name>
</gene>
<evidence type="ECO:0000313" key="1">
    <source>
        <dbReference type="EMBL" id="ODQ80785.1"/>
    </source>
</evidence>
<dbReference type="OrthoDB" id="4022411at2759"/>
<dbReference type="InterPro" id="IPR024222">
    <property type="entry name" value="Ten1_fungal"/>
</dbReference>
<proteinExistence type="predicted"/>
<sequence>MSLLILDPLSLSEQLPDASVSNVHRLRIIAQVLHYDEQKGDIYVTRVPLFPLYFPKGITAASDEVQEISRQWMNNNLHNTIIDFETLMQMQQNFLKSQITVNLTAVLSDKHLLVECVTPGSVVEIEALYDGEVRCIDCFEINSSLVDANSTYATLSILGDLTDIS</sequence>
<accession>A0A1E3QSU4</accession>
<organism evidence="1 2">
    <name type="scientific">Babjeviella inositovora NRRL Y-12698</name>
    <dbReference type="NCBI Taxonomy" id="984486"/>
    <lineage>
        <taxon>Eukaryota</taxon>
        <taxon>Fungi</taxon>
        <taxon>Dikarya</taxon>
        <taxon>Ascomycota</taxon>
        <taxon>Saccharomycotina</taxon>
        <taxon>Pichiomycetes</taxon>
        <taxon>Serinales incertae sedis</taxon>
        <taxon>Babjeviella</taxon>
    </lineage>
</organism>
<reference evidence="2" key="1">
    <citation type="submission" date="2016-05" db="EMBL/GenBank/DDBJ databases">
        <title>Comparative genomics of biotechnologically important yeasts.</title>
        <authorList>
            <consortium name="DOE Joint Genome Institute"/>
            <person name="Riley R."/>
            <person name="Haridas S."/>
            <person name="Wolfe K.H."/>
            <person name="Lopes M.R."/>
            <person name="Hittinger C.T."/>
            <person name="Goker M."/>
            <person name="Salamov A."/>
            <person name="Wisecaver J."/>
            <person name="Long T.M."/>
            <person name="Aerts A.L."/>
            <person name="Barry K."/>
            <person name="Choi C."/>
            <person name="Clum A."/>
            <person name="Coughlan A.Y."/>
            <person name="Deshpande S."/>
            <person name="Douglass A.P."/>
            <person name="Hanson S.J."/>
            <person name="Klenk H.-P."/>
            <person name="Labutti K."/>
            <person name="Lapidus A."/>
            <person name="Lindquist E."/>
            <person name="Lipzen A."/>
            <person name="Meier-Kolthoff J.P."/>
            <person name="Ohm R.A."/>
            <person name="Otillar R.P."/>
            <person name="Pangilinan J."/>
            <person name="Peng Y."/>
            <person name="Rokas A."/>
            <person name="Rosa C.A."/>
            <person name="Scheuner C."/>
            <person name="Sibirny A.A."/>
            <person name="Slot J.C."/>
            <person name="Stielow J.B."/>
            <person name="Sun H."/>
            <person name="Kurtzman C.P."/>
            <person name="Blackwell M."/>
            <person name="Grigoriev I.V."/>
            <person name="Jeffries T.W."/>
        </authorList>
    </citation>
    <scope>NUCLEOTIDE SEQUENCE [LARGE SCALE GENOMIC DNA]</scope>
    <source>
        <strain evidence="2">NRRL Y-12698</strain>
    </source>
</reference>
<dbReference type="GO" id="GO:0043047">
    <property type="term" value="F:single-stranded telomeric DNA binding"/>
    <property type="evidence" value="ECO:0007669"/>
    <property type="project" value="InterPro"/>
</dbReference>
<dbReference type="Pfam" id="PF12658">
    <property type="entry name" value="Ten1"/>
    <property type="match status" value="1"/>
</dbReference>
<evidence type="ECO:0000313" key="2">
    <source>
        <dbReference type="Proteomes" id="UP000094336"/>
    </source>
</evidence>
<dbReference type="GeneID" id="30149556"/>
<dbReference type="AlphaFoldDB" id="A0A1E3QSU4"/>
<dbReference type="EMBL" id="KV454429">
    <property type="protein sequence ID" value="ODQ80785.1"/>
    <property type="molecule type" value="Genomic_DNA"/>
</dbReference>
<name>A0A1E3QSU4_9ASCO</name>
<dbReference type="RefSeq" id="XP_018986113.1">
    <property type="nucleotide sequence ID" value="XM_019131703.1"/>
</dbReference>